<feature type="region of interest" description="Disordered" evidence="1">
    <location>
        <begin position="53"/>
        <end position="79"/>
    </location>
</feature>
<dbReference type="Proteomes" id="UP000288096">
    <property type="component" value="Unassembled WGS sequence"/>
</dbReference>
<feature type="domain" description="Type I restriction enzyme R protein N-terminal" evidence="2">
    <location>
        <begin position="113"/>
        <end position="201"/>
    </location>
</feature>
<organism evidence="3 4">
    <name type="scientific">Desulfonema ishimotonii</name>
    <dbReference type="NCBI Taxonomy" id="45657"/>
    <lineage>
        <taxon>Bacteria</taxon>
        <taxon>Pseudomonadati</taxon>
        <taxon>Thermodesulfobacteriota</taxon>
        <taxon>Desulfobacteria</taxon>
        <taxon>Desulfobacterales</taxon>
        <taxon>Desulfococcaceae</taxon>
        <taxon>Desulfonema</taxon>
    </lineage>
</organism>
<name>A0A401G010_9BACT</name>
<evidence type="ECO:0000256" key="1">
    <source>
        <dbReference type="SAM" id="MobiDB-lite"/>
    </source>
</evidence>
<dbReference type="Pfam" id="PF13588">
    <property type="entry name" value="HSDR_N_2"/>
    <property type="match status" value="1"/>
</dbReference>
<reference evidence="4" key="1">
    <citation type="submission" date="2017-11" db="EMBL/GenBank/DDBJ databases">
        <authorList>
            <person name="Watanabe M."/>
            <person name="Kojima H."/>
        </authorList>
    </citation>
    <scope>NUCLEOTIDE SEQUENCE [LARGE SCALE GENOMIC DNA]</scope>
    <source>
        <strain evidence="4">Tokyo 01</strain>
    </source>
</reference>
<dbReference type="EMBL" id="BEXT01000001">
    <property type="protein sequence ID" value="GBC62526.1"/>
    <property type="molecule type" value="Genomic_DNA"/>
</dbReference>
<dbReference type="RefSeq" id="WP_124329692.1">
    <property type="nucleotide sequence ID" value="NZ_BEXT01000001.1"/>
</dbReference>
<dbReference type="InterPro" id="IPR029464">
    <property type="entry name" value="HSDR_N"/>
</dbReference>
<evidence type="ECO:0000313" key="4">
    <source>
        <dbReference type="Proteomes" id="UP000288096"/>
    </source>
</evidence>
<dbReference type="Gene3D" id="3.90.1570.30">
    <property type="match status" value="1"/>
</dbReference>
<keyword evidence="4" id="KW-1185">Reference proteome</keyword>
<comment type="caution">
    <text evidence="3">The sequence shown here is derived from an EMBL/GenBank/DDBJ whole genome shotgun (WGS) entry which is preliminary data.</text>
</comment>
<proteinExistence type="predicted"/>
<dbReference type="AlphaFoldDB" id="A0A401G010"/>
<dbReference type="CDD" id="cd20335">
    <property type="entry name" value="BRcat_RBR"/>
    <property type="match status" value="1"/>
</dbReference>
<reference evidence="4" key="2">
    <citation type="submission" date="2019-01" db="EMBL/GenBank/DDBJ databases">
        <title>Genome sequence of Desulfonema ishimotonii strain Tokyo 01.</title>
        <authorList>
            <person name="Fukui M."/>
        </authorList>
    </citation>
    <scope>NUCLEOTIDE SEQUENCE [LARGE SCALE GENOMIC DNA]</scope>
    <source>
        <strain evidence="4">Tokyo 01</strain>
    </source>
</reference>
<evidence type="ECO:0000313" key="3">
    <source>
        <dbReference type="EMBL" id="GBC62526.1"/>
    </source>
</evidence>
<protein>
    <submittedName>
        <fullName evidence="3">Stress protein</fullName>
    </submittedName>
</protein>
<gene>
    <name evidence="3" type="ORF">DENIS_3498</name>
</gene>
<evidence type="ECO:0000259" key="2">
    <source>
        <dbReference type="Pfam" id="PF13588"/>
    </source>
</evidence>
<feature type="compositionally biased region" description="Acidic residues" evidence="1">
    <location>
        <begin position="54"/>
        <end position="63"/>
    </location>
</feature>
<dbReference type="OrthoDB" id="570928at2"/>
<sequence>MWTKCTNEDCGMQFKVSDDKFAQTVTCKKCGQEFKALFCTEPAPTVDVLAEAENQAEETEAEATENTPRGKRKRKSPKEIMAEKIADIREDIPPFLPQIETAIANKDNESDTRLILDRIIQDVLKYHIEDIKTEQKIQGRKADYVLSADGRDVLVIEAKRISMTLNQRQVFQASAYGAYSGIKWVLLTNAAVWQLYRISTTDKVETDLVFSIDLRDGLNKEEAQYIYLISKDGMRRKGLLDNLWQKISALCYENILNAILADGVISKIRTTLVKDTGCKLANDEVRAAIEKNVFQID</sequence>
<accession>A0A401G010</accession>